<feature type="transmembrane region" description="Helical" evidence="1">
    <location>
        <begin position="145"/>
        <end position="163"/>
    </location>
</feature>
<reference evidence="2 3" key="1">
    <citation type="submission" date="2018-06" db="EMBL/GenBank/DDBJ databases">
        <title>Genomic Encyclopedia of Type Strains, Phase IV (KMG-IV): sequencing the most valuable type-strain genomes for metagenomic binning, comparative biology and taxonomic classification.</title>
        <authorList>
            <person name="Goeker M."/>
        </authorList>
    </citation>
    <scope>NUCLEOTIDE SEQUENCE [LARGE SCALE GENOMIC DNA]</scope>
    <source>
        <strain evidence="2 3">DSM 24875</strain>
    </source>
</reference>
<evidence type="ECO:0000313" key="3">
    <source>
        <dbReference type="Proteomes" id="UP000253529"/>
    </source>
</evidence>
<gene>
    <name evidence="2" type="ORF">DFR50_11263</name>
</gene>
<keyword evidence="3" id="KW-1185">Reference proteome</keyword>
<proteinExistence type="predicted"/>
<dbReference type="EMBL" id="QNRK01000012">
    <property type="protein sequence ID" value="RBP13094.1"/>
    <property type="molecule type" value="Genomic_DNA"/>
</dbReference>
<keyword evidence="1" id="KW-0472">Membrane</keyword>
<name>A0A366FEK2_9HYPH</name>
<dbReference type="AlphaFoldDB" id="A0A366FEK2"/>
<keyword evidence="1" id="KW-0812">Transmembrane</keyword>
<accession>A0A366FEK2</accession>
<evidence type="ECO:0000313" key="2">
    <source>
        <dbReference type="EMBL" id="RBP13094.1"/>
    </source>
</evidence>
<keyword evidence="1" id="KW-1133">Transmembrane helix</keyword>
<organism evidence="2 3">
    <name type="scientific">Roseiarcus fermentans</name>
    <dbReference type="NCBI Taxonomy" id="1473586"/>
    <lineage>
        <taxon>Bacteria</taxon>
        <taxon>Pseudomonadati</taxon>
        <taxon>Pseudomonadota</taxon>
        <taxon>Alphaproteobacteria</taxon>
        <taxon>Hyphomicrobiales</taxon>
        <taxon>Roseiarcaceae</taxon>
        <taxon>Roseiarcus</taxon>
    </lineage>
</organism>
<comment type="caution">
    <text evidence="2">The sequence shown here is derived from an EMBL/GenBank/DDBJ whole genome shotgun (WGS) entry which is preliminary data.</text>
</comment>
<evidence type="ECO:0000256" key="1">
    <source>
        <dbReference type="SAM" id="Phobius"/>
    </source>
</evidence>
<dbReference type="Proteomes" id="UP000253529">
    <property type="component" value="Unassembled WGS sequence"/>
</dbReference>
<sequence>MTAADVGPDRLARLREAAGDMDEALREEGFESFGSHAVFVRWQRASVEALAGIVVEAEGILDKSRREGEADRRRVERLIEATSNALAMAHRAAENAGEASAHARQMIDESVAGIQRRMSDALVKECPNWLILEQKFRHREYAWKLATRVAIGAIALFIAGYATSQYWNLPLTESRQAMFNAVDRCWYEPMKVRMSNGTTMDVCPLADLTSGRPK</sequence>
<protein>
    <submittedName>
        <fullName evidence="2">Uncharacterized protein</fullName>
    </submittedName>
</protein>